<keyword evidence="6" id="KW-1185">Reference proteome</keyword>
<dbReference type="SUPFAM" id="SSF51215">
    <property type="entry name" value="Regulatory protein AraC"/>
    <property type="match status" value="1"/>
</dbReference>
<dbReference type="SUPFAM" id="SSF46689">
    <property type="entry name" value="Homeodomain-like"/>
    <property type="match status" value="1"/>
</dbReference>
<gene>
    <name evidence="5" type="ORF">EJC50_26870</name>
</gene>
<sequence length="297" mass="33974">MEKDHNNMYNRTKIKAQPIFPSRGASSEMSYINVPYQLTETQYPPPCQFKSIWKVQANSSYKVAHPQGLSTPGLFVTLEGKGKFVQGNEEKMLTAGTLLFVEEKLPCSYDCADDNWKFYFIHFDQLPMIRHLGLPVGERITTAKINEAARLCERLIEILIIQTIGYEYAANLVLQELLLLFAGDRIVKVSSNLDLGEILLQMHRNIAQPFRSEDFIRHSGLSRTAFFSQFREMTGKSPNQYMLELKLASAKASLESTNTSVKDIAASLHFYDEFHFSKSFKKRYGISPRMYRKLGNS</sequence>
<dbReference type="GO" id="GO:0043565">
    <property type="term" value="F:sequence-specific DNA binding"/>
    <property type="evidence" value="ECO:0007669"/>
    <property type="project" value="InterPro"/>
</dbReference>
<evidence type="ECO:0000313" key="5">
    <source>
        <dbReference type="EMBL" id="AZN42914.1"/>
    </source>
</evidence>
<dbReference type="Gene3D" id="1.10.10.60">
    <property type="entry name" value="Homeodomain-like"/>
    <property type="match status" value="1"/>
</dbReference>
<name>A0A3Q8XA97_9BACL</name>
<dbReference type="InterPro" id="IPR009057">
    <property type="entry name" value="Homeodomain-like_sf"/>
</dbReference>
<dbReference type="EMBL" id="CP034437">
    <property type="protein sequence ID" value="AZN42914.1"/>
    <property type="molecule type" value="Genomic_DNA"/>
</dbReference>
<dbReference type="Gene3D" id="2.60.120.280">
    <property type="entry name" value="Regulatory protein AraC"/>
    <property type="match status" value="1"/>
</dbReference>
<evidence type="ECO:0000256" key="3">
    <source>
        <dbReference type="ARBA" id="ARBA00023163"/>
    </source>
</evidence>
<protein>
    <submittedName>
        <fullName evidence="5">AraC family transcriptional regulator</fullName>
    </submittedName>
</protein>
<organism evidence="5 6">
    <name type="scientific">Paenibacillus albus</name>
    <dbReference type="NCBI Taxonomy" id="2495582"/>
    <lineage>
        <taxon>Bacteria</taxon>
        <taxon>Bacillati</taxon>
        <taxon>Bacillota</taxon>
        <taxon>Bacilli</taxon>
        <taxon>Bacillales</taxon>
        <taxon>Paenibacillaceae</taxon>
        <taxon>Paenibacillus</taxon>
    </lineage>
</organism>
<dbReference type="InterPro" id="IPR018060">
    <property type="entry name" value="HTH_AraC"/>
</dbReference>
<evidence type="ECO:0000256" key="2">
    <source>
        <dbReference type="ARBA" id="ARBA00023125"/>
    </source>
</evidence>
<dbReference type="AlphaFoldDB" id="A0A3Q8XA97"/>
<accession>A0A3Q8XA97</accession>
<dbReference type="InterPro" id="IPR037923">
    <property type="entry name" value="HTH-like"/>
</dbReference>
<dbReference type="OrthoDB" id="6057514at2"/>
<dbReference type="PROSITE" id="PS01124">
    <property type="entry name" value="HTH_ARAC_FAMILY_2"/>
    <property type="match status" value="1"/>
</dbReference>
<reference evidence="6" key="1">
    <citation type="submission" date="2018-12" db="EMBL/GenBank/DDBJ databases">
        <title>Genome sequence of Peanibacillus sp.</title>
        <authorList>
            <person name="Subramani G."/>
            <person name="Srinivasan S."/>
            <person name="Kim M.K."/>
        </authorList>
    </citation>
    <scope>NUCLEOTIDE SEQUENCE [LARGE SCALE GENOMIC DNA]</scope>
    <source>
        <strain evidence="6">18JY67-1</strain>
    </source>
</reference>
<keyword evidence="3" id="KW-0804">Transcription</keyword>
<dbReference type="Pfam" id="PF12833">
    <property type="entry name" value="HTH_18"/>
    <property type="match status" value="1"/>
</dbReference>
<evidence type="ECO:0000259" key="4">
    <source>
        <dbReference type="PROSITE" id="PS01124"/>
    </source>
</evidence>
<dbReference type="SMART" id="SM00342">
    <property type="entry name" value="HTH_ARAC"/>
    <property type="match status" value="1"/>
</dbReference>
<feature type="domain" description="HTH araC/xylS-type" evidence="4">
    <location>
        <begin position="196"/>
        <end position="294"/>
    </location>
</feature>
<evidence type="ECO:0000256" key="1">
    <source>
        <dbReference type="ARBA" id="ARBA00023015"/>
    </source>
</evidence>
<evidence type="ECO:0000313" key="6">
    <source>
        <dbReference type="Proteomes" id="UP000272528"/>
    </source>
</evidence>
<proteinExistence type="predicted"/>
<keyword evidence="2" id="KW-0238">DNA-binding</keyword>
<dbReference type="KEGG" id="palb:EJC50_26870"/>
<dbReference type="PANTHER" id="PTHR43280:SF2">
    <property type="entry name" value="HTH-TYPE TRANSCRIPTIONAL REGULATOR EXSA"/>
    <property type="match status" value="1"/>
</dbReference>
<dbReference type="PANTHER" id="PTHR43280">
    <property type="entry name" value="ARAC-FAMILY TRANSCRIPTIONAL REGULATOR"/>
    <property type="match status" value="1"/>
</dbReference>
<dbReference type="GO" id="GO:0003700">
    <property type="term" value="F:DNA-binding transcription factor activity"/>
    <property type="evidence" value="ECO:0007669"/>
    <property type="project" value="InterPro"/>
</dbReference>
<keyword evidence="1" id="KW-0805">Transcription regulation</keyword>
<dbReference type="Proteomes" id="UP000272528">
    <property type="component" value="Chromosome"/>
</dbReference>